<feature type="transmembrane region" description="Helical" evidence="11">
    <location>
        <begin position="269"/>
        <end position="289"/>
    </location>
</feature>
<organism evidence="12">
    <name type="scientific">Alexandrium andersonii</name>
    <dbReference type="NCBI Taxonomy" id="327968"/>
    <lineage>
        <taxon>Eukaryota</taxon>
        <taxon>Sar</taxon>
        <taxon>Alveolata</taxon>
        <taxon>Dinophyceae</taxon>
        <taxon>Gonyaulacales</taxon>
        <taxon>Pyrocystaceae</taxon>
        <taxon>Alexandrium</taxon>
    </lineage>
</organism>
<feature type="transmembrane region" description="Helical" evidence="11">
    <location>
        <begin position="164"/>
        <end position="188"/>
    </location>
</feature>
<dbReference type="PANTHER" id="PTHR13131">
    <property type="entry name" value="CYSTINOSIN"/>
    <property type="match status" value="1"/>
</dbReference>
<keyword evidence="5" id="KW-0677">Repeat</keyword>
<dbReference type="InterPro" id="IPR006603">
    <property type="entry name" value="PQ-loop_rpt"/>
</dbReference>
<dbReference type="PANTHER" id="PTHR13131:SF5">
    <property type="entry name" value="CYSTINOSIN"/>
    <property type="match status" value="1"/>
</dbReference>
<evidence type="ECO:0000256" key="2">
    <source>
        <dbReference type="ARBA" id="ARBA00006855"/>
    </source>
</evidence>
<keyword evidence="9" id="KW-0458">Lysosome</keyword>
<dbReference type="GO" id="GO:0015293">
    <property type="term" value="F:symporter activity"/>
    <property type="evidence" value="ECO:0007669"/>
    <property type="project" value="UniProtKB-KW"/>
</dbReference>
<name>A0A7S2F7M0_9DINO</name>
<dbReference type="Gene3D" id="1.20.1280.290">
    <property type="match status" value="2"/>
</dbReference>
<evidence type="ECO:0000256" key="4">
    <source>
        <dbReference type="ARBA" id="ARBA00022692"/>
    </source>
</evidence>
<accession>A0A7S2F7M0</accession>
<comment type="catalytic activity">
    <reaction evidence="10">
        <text>L-cystine(out) + H(+)(out) = L-cystine(in) + H(+)(in)</text>
        <dbReference type="Rhea" id="RHEA:66172"/>
        <dbReference type="ChEBI" id="CHEBI:15378"/>
        <dbReference type="ChEBI" id="CHEBI:35491"/>
    </reaction>
    <physiologicalReaction direction="left-to-right" evidence="10">
        <dbReference type="Rhea" id="RHEA:66173"/>
    </physiologicalReaction>
</comment>
<dbReference type="GO" id="GO:0005765">
    <property type="term" value="C:lysosomal membrane"/>
    <property type="evidence" value="ECO:0007669"/>
    <property type="project" value="UniProtKB-SubCell"/>
</dbReference>
<feature type="transmembrane region" description="Helical" evidence="11">
    <location>
        <begin position="194"/>
        <end position="211"/>
    </location>
</feature>
<evidence type="ECO:0000256" key="11">
    <source>
        <dbReference type="SAM" id="Phobius"/>
    </source>
</evidence>
<dbReference type="NCBIfam" id="TIGR00951">
    <property type="entry name" value="2A43"/>
    <property type="match status" value="1"/>
</dbReference>
<dbReference type="FunFam" id="1.20.1280.290:FF:000016">
    <property type="entry name" value="Cystinosin homolog"/>
    <property type="match status" value="1"/>
</dbReference>
<comment type="subcellular location">
    <subcellularLocation>
        <location evidence="1">Lysosome membrane</location>
        <topology evidence="1">Multi-pass membrane protein</topology>
    </subcellularLocation>
</comment>
<evidence type="ECO:0000256" key="7">
    <source>
        <dbReference type="ARBA" id="ARBA00022989"/>
    </source>
</evidence>
<proteinExistence type="inferred from homology"/>
<keyword evidence="6" id="KW-0769">Symport</keyword>
<evidence type="ECO:0000256" key="8">
    <source>
        <dbReference type="ARBA" id="ARBA00023136"/>
    </source>
</evidence>
<keyword evidence="7 11" id="KW-1133">Transmembrane helix</keyword>
<evidence type="ECO:0000256" key="6">
    <source>
        <dbReference type="ARBA" id="ARBA00022847"/>
    </source>
</evidence>
<feature type="transmembrane region" description="Helical" evidence="11">
    <location>
        <begin position="52"/>
        <end position="74"/>
    </location>
</feature>
<comment type="similarity">
    <text evidence="2">Belongs to the cystinosin family.</text>
</comment>
<gene>
    <name evidence="12" type="ORF">AAND1436_LOCUS7380</name>
</gene>
<feature type="transmembrane region" description="Helical" evidence="11">
    <location>
        <begin position="12"/>
        <end position="32"/>
    </location>
</feature>
<dbReference type="EMBL" id="HBGQ01014842">
    <property type="protein sequence ID" value="CAD9379576.1"/>
    <property type="molecule type" value="Transcribed_RNA"/>
</dbReference>
<dbReference type="Pfam" id="PF04193">
    <property type="entry name" value="PQ-loop"/>
    <property type="match status" value="2"/>
</dbReference>
<dbReference type="GO" id="GO:0015184">
    <property type="term" value="F:L-cystine transmembrane transporter activity"/>
    <property type="evidence" value="ECO:0007669"/>
    <property type="project" value="TreeGrafter"/>
</dbReference>
<keyword evidence="3" id="KW-0813">Transport</keyword>
<evidence type="ECO:0000256" key="3">
    <source>
        <dbReference type="ARBA" id="ARBA00022448"/>
    </source>
</evidence>
<reference evidence="12" key="1">
    <citation type="submission" date="2021-01" db="EMBL/GenBank/DDBJ databases">
        <authorList>
            <person name="Corre E."/>
            <person name="Pelletier E."/>
            <person name="Niang G."/>
            <person name="Scheremetjew M."/>
            <person name="Finn R."/>
            <person name="Kale V."/>
            <person name="Holt S."/>
            <person name="Cochrane G."/>
            <person name="Meng A."/>
            <person name="Brown T."/>
            <person name="Cohen L."/>
        </authorList>
    </citation>
    <scope>NUCLEOTIDE SEQUENCE</scope>
    <source>
        <strain evidence="12">CCMP2222</strain>
    </source>
</reference>
<dbReference type="InterPro" id="IPR005282">
    <property type="entry name" value="LC_transporter"/>
</dbReference>
<evidence type="ECO:0000256" key="9">
    <source>
        <dbReference type="ARBA" id="ARBA00023228"/>
    </source>
</evidence>
<evidence type="ECO:0000256" key="1">
    <source>
        <dbReference type="ARBA" id="ARBA00004155"/>
    </source>
</evidence>
<dbReference type="SMART" id="SM00679">
    <property type="entry name" value="CTNS"/>
    <property type="match status" value="2"/>
</dbReference>
<evidence type="ECO:0000313" key="12">
    <source>
        <dbReference type="EMBL" id="CAD9379576.1"/>
    </source>
</evidence>
<feature type="transmembrane region" description="Helical" evidence="11">
    <location>
        <begin position="86"/>
        <end position="109"/>
    </location>
</feature>
<dbReference type="AlphaFoldDB" id="A0A7S2F7M0"/>
<sequence length="335" mass="37234">MADPHGGRRRYAAQKLWVPGALIIGIVVGLVAPPEADGSGEMPQEYLRISSVIGWTYFFAWSVSFYPQIVLNFARRSVVGLSVEYTVLNLLGFLFYFLFNAVLFWDVHVQDEYQRSYSGHQSAVRLNDVLFAGHAALATAVTLAQIVVYYDYPPLERYDRLLRILVFGVVGVVALVAMIVAVVIWVGHEESLSWLQYLSLLSVTKLCVSVVKYCPQVWMNFQRKSTEGWNIYNVLLDFTGGLLSVMQLLLDCSVQNDWSKITGDPVKLLLGSCSMVFDVVFMFQHYCCYAKGRARRTGALQVSSEGLGTSLPTPSSESLLPASTVSGRGLVENKA</sequence>
<feature type="transmembrane region" description="Helical" evidence="11">
    <location>
        <begin position="129"/>
        <end position="152"/>
    </location>
</feature>
<feature type="transmembrane region" description="Helical" evidence="11">
    <location>
        <begin position="231"/>
        <end position="249"/>
    </location>
</feature>
<evidence type="ECO:0000256" key="5">
    <source>
        <dbReference type="ARBA" id="ARBA00022737"/>
    </source>
</evidence>
<keyword evidence="8 11" id="KW-0472">Membrane</keyword>
<keyword evidence="4 11" id="KW-0812">Transmembrane</keyword>
<evidence type="ECO:0008006" key="13">
    <source>
        <dbReference type="Google" id="ProtNLM"/>
    </source>
</evidence>
<evidence type="ECO:0000256" key="10">
    <source>
        <dbReference type="ARBA" id="ARBA00048473"/>
    </source>
</evidence>
<protein>
    <recommendedName>
        <fullName evidence="13">Cystinosin</fullName>
    </recommendedName>
</protein>